<dbReference type="NCBIfam" id="TIGR03142">
    <property type="entry name" value="cytochro_ccmI"/>
    <property type="match status" value="1"/>
</dbReference>
<comment type="subcellular location">
    <subcellularLocation>
        <location evidence="1">Cell envelope</location>
    </subcellularLocation>
</comment>
<evidence type="ECO:0000256" key="1">
    <source>
        <dbReference type="ARBA" id="ARBA00004196"/>
    </source>
</evidence>
<name>A0A109D9C7_9VIBR</name>
<evidence type="ECO:0000256" key="4">
    <source>
        <dbReference type="ARBA" id="ARBA00022803"/>
    </source>
</evidence>
<keyword evidence="2" id="KW-0677">Repeat</keyword>
<evidence type="ECO:0000259" key="7">
    <source>
        <dbReference type="Pfam" id="PF23892"/>
    </source>
</evidence>
<evidence type="ECO:0000313" key="10">
    <source>
        <dbReference type="Proteomes" id="UP000057389"/>
    </source>
</evidence>
<dbReference type="EMBL" id="LMXU01000017">
    <property type="protein sequence ID" value="KWU01005.1"/>
    <property type="molecule type" value="Genomic_DNA"/>
</dbReference>
<dbReference type="AlphaFoldDB" id="A0A109D9C7"/>
<protein>
    <submittedName>
        <fullName evidence="9">Cytochrome C heme lyase</fullName>
    </submittedName>
</protein>
<feature type="transmembrane region" description="Helical" evidence="6">
    <location>
        <begin position="6"/>
        <end position="25"/>
    </location>
</feature>
<dbReference type="Pfam" id="PF23892">
    <property type="entry name" value="Ig_CycH"/>
    <property type="match status" value="1"/>
</dbReference>
<keyword evidence="10" id="KW-1185">Reference proteome</keyword>
<keyword evidence="6" id="KW-0472">Membrane</keyword>
<dbReference type="InterPro" id="IPR056412">
    <property type="entry name" value="Ig_CycH"/>
</dbReference>
<dbReference type="InterPro" id="IPR056413">
    <property type="entry name" value="TPR_CcmH_CycH"/>
</dbReference>
<dbReference type="GeneID" id="300179033"/>
<dbReference type="Gene3D" id="1.25.40.10">
    <property type="entry name" value="Tetratricopeptide repeat domain"/>
    <property type="match status" value="1"/>
</dbReference>
<organism evidence="9 10">
    <name type="scientific">Vibrio toranzoniae</name>
    <dbReference type="NCBI Taxonomy" id="1194427"/>
    <lineage>
        <taxon>Bacteria</taxon>
        <taxon>Pseudomonadati</taxon>
        <taxon>Pseudomonadota</taxon>
        <taxon>Gammaproteobacteria</taxon>
        <taxon>Vibrionales</taxon>
        <taxon>Vibrionaceae</taxon>
        <taxon>Vibrio</taxon>
    </lineage>
</organism>
<dbReference type="GO" id="GO:0017004">
    <property type="term" value="P:cytochrome complex assembly"/>
    <property type="evidence" value="ECO:0007669"/>
    <property type="project" value="UniProtKB-KW"/>
</dbReference>
<evidence type="ECO:0000256" key="2">
    <source>
        <dbReference type="ARBA" id="ARBA00022737"/>
    </source>
</evidence>
<gene>
    <name evidence="9" type="ORF">APQ14_08230</name>
</gene>
<sequence length="406" mass="45289">MTLFWISTIILSLAAIFLIVLPFINKKANNDEMLRDELNKAFYKDRLVELEVEAEEGLVDNQQELIADLKQSLLDDVPAQEEMKKTQISTLGVVVPSIILVVVVTYGMYFKFGALDKVQHWQEVSSNLPELSKKLMSSEGGALTDDELEDLTLALRTRLHYQPKDSTGWLLLGRIALANRDAETAKNSMERAYKLEPKNEDVQLGFAQALMLSPDEADQNQARLILSRLIQNDYVDLRVFSLLAFDAFERQDYPGAVKYWSIMQQMIGPQDSRYEMLSRSIESAQKKMGNAMGVDQGKSVAVTLDISGDVNADPNSVLVVSIHRADGSPMPVAAARYPLGTFPRTVVLDDGNSMLEGQKLSSLETLMVRARLDTDGNVSTRDGDWYGESEVVELGAPVTIDINKQY</sequence>
<dbReference type="Proteomes" id="UP000057389">
    <property type="component" value="Unassembled WGS sequence"/>
</dbReference>
<keyword evidence="4 5" id="KW-0802">TPR repeat</keyword>
<feature type="domain" description="Cytochrome c-type biogenesis protein H TPR" evidence="8">
    <location>
        <begin position="117"/>
        <end position="274"/>
    </location>
</feature>
<dbReference type="InterPro" id="IPR051263">
    <property type="entry name" value="C-type_cytochrome_biogenesis"/>
</dbReference>
<dbReference type="InterPro" id="IPR019734">
    <property type="entry name" value="TPR_rpt"/>
</dbReference>
<evidence type="ECO:0000313" key="9">
    <source>
        <dbReference type="EMBL" id="KWU01005.1"/>
    </source>
</evidence>
<keyword evidence="6" id="KW-0812">Transmembrane</keyword>
<evidence type="ECO:0000256" key="5">
    <source>
        <dbReference type="PROSITE-ProRule" id="PRU00339"/>
    </source>
</evidence>
<dbReference type="GO" id="GO:0030313">
    <property type="term" value="C:cell envelope"/>
    <property type="evidence" value="ECO:0007669"/>
    <property type="project" value="UniProtKB-SubCell"/>
</dbReference>
<feature type="repeat" description="TPR" evidence="5">
    <location>
        <begin position="166"/>
        <end position="199"/>
    </location>
</feature>
<keyword evidence="9" id="KW-0456">Lyase</keyword>
<accession>A0A109D9C7</accession>
<dbReference type="RefSeq" id="WP_060468196.1">
    <property type="nucleotide sequence ID" value="NZ_AP025514.1"/>
</dbReference>
<dbReference type="PROSITE" id="PS50005">
    <property type="entry name" value="TPR"/>
    <property type="match status" value="1"/>
</dbReference>
<dbReference type="GO" id="GO:0016829">
    <property type="term" value="F:lyase activity"/>
    <property type="evidence" value="ECO:0007669"/>
    <property type="project" value="UniProtKB-KW"/>
</dbReference>
<dbReference type="Pfam" id="PF23914">
    <property type="entry name" value="TPR_CcmH_CycH"/>
    <property type="match status" value="1"/>
</dbReference>
<feature type="domain" description="Cytochrome c-type biogenesis protein H Ig-like" evidence="7">
    <location>
        <begin position="300"/>
        <end position="399"/>
    </location>
</feature>
<evidence type="ECO:0000256" key="3">
    <source>
        <dbReference type="ARBA" id="ARBA00022748"/>
    </source>
</evidence>
<keyword evidence="6" id="KW-1133">Transmembrane helix</keyword>
<dbReference type="OrthoDB" id="9776053at2"/>
<dbReference type="InterPro" id="IPR011990">
    <property type="entry name" value="TPR-like_helical_dom_sf"/>
</dbReference>
<feature type="transmembrane region" description="Helical" evidence="6">
    <location>
        <begin position="88"/>
        <end position="109"/>
    </location>
</feature>
<evidence type="ECO:0000256" key="6">
    <source>
        <dbReference type="SAM" id="Phobius"/>
    </source>
</evidence>
<dbReference type="PANTHER" id="PTHR47870:SF1">
    <property type="entry name" value="CYTOCHROME C-TYPE BIOGENESIS PROTEIN CCMH"/>
    <property type="match status" value="1"/>
</dbReference>
<dbReference type="PANTHER" id="PTHR47870">
    <property type="entry name" value="CYTOCHROME C-TYPE BIOGENESIS PROTEIN CCMH"/>
    <property type="match status" value="1"/>
</dbReference>
<dbReference type="SUPFAM" id="SSF48452">
    <property type="entry name" value="TPR-like"/>
    <property type="match status" value="1"/>
</dbReference>
<dbReference type="InterPro" id="IPR017560">
    <property type="entry name" value="Cyt_c_biogenesis_CcmI"/>
</dbReference>
<evidence type="ECO:0000259" key="8">
    <source>
        <dbReference type="Pfam" id="PF23914"/>
    </source>
</evidence>
<comment type="caution">
    <text evidence="9">The sequence shown here is derived from an EMBL/GenBank/DDBJ whole genome shotgun (WGS) entry which is preliminary data.</text>
</comment>
<reference evidence="9 10" key="1">
    <citation type="submission" date="2015-11" db="EMBL/GenBank/DDBJ databases">
        <title>Draft WGS of Vibrio toranzoniae.</title>
        <authorList>
            <person name="Lasa A."/>
            <person name="Romalde J.L."/>
        </authorList>
    </citation>
    <scope>NUCLEOTIDE SEQUENCE [LARGE SCALE GENOMIC DNA]</scope>
    <source>
        <strain evidence="9 10">Vb 10.8</strain>
    </source>
</reference>
<proteinExistence type="predicted"/>
<keyword evidence="3" id="KW-0201">Cytochrome c-type biogenesis</keyword>